<proteinExistence type="predicted"/>
<dbReference type="CDD" id="cd00299">
    <property type="entry name" value="GST_C_family"/>
    <property type="match status" value="1"/>
</dbReference>
<evidence type="ECO:0000313" key="6">
    <source>
        <dbReference type="Proteomes" id="UP001314635"/>
    </source>
</evidence>
<dbReference type="RefSeq" id="WP_172238010.1">
    <property type="nucleotide sequence ID" value="NZ_JABFDP010000017.1"/>
</dbReference>
<comment type="caution">
    <text evidence="5">The sequence shown here is derived from an EMBL/GenBank/DDBJ whole genome shotgun (WGS) entry which is preliminary data.</text>
</comment>
<accession>A0ABS5GHG9</accession>
<evidence type="ECO:0000259" key="3">
    <source>
        <dbReference type="PROSITE" id="PS50404"/>
    </source>
</evidence>
<dbReference type="InterPro" id="IPR036282">
    <property type="entry name" value="Glutathione-S-Trfase_C_sf"/>
</dbReference>
<evidence type="ECO:0000313" key="5">
    <source>
        <dbReference type="EMBL" id="MBR1140693.1"/>
    </source>
</evidence>
<keyword evidence="2" id="KW-0808">Transferase</keyword>
<organism evidence="5 6">
    <name type="scientific">Bradyrhizobium denitrificans</name>
    <dbReference type="NCBI Taxonomy" id="2734912"/>
    <lineage>
        <taxon>Bacteria</taxon>
        <taxon>Pseudomonadati</taxon>
        <taxon>Pseudomonadota</taxon>
        <taxon>Alphaproteobacteria</taxon>
        <taxon>Hyphomicrobiales</taxon>
        <taxon>Nitrobacteraceae</taxon>
        <taxon>Bradyrhizobium</taxon>
    </lineage>
</organism>
<dbReference type="InterPro" id="IPR010987">
    <property type="entry name" value="Glutathione-S-Trfase_C-like"/>
</dbReference>
<protein>
    <recommendedName>
        <fullName evidence="1">glutathione transferase</fullName>
        <ecNumber evidence="1">2.5.1.18</ecNumber>
    </recommendedName>
</protein>
<feature type="domain" description="GST N-terminal" evidence="3">
    <location>
        <begin position="2"/>
        <end position="81"/>
    </location>
</feature>
<dbReference type="Pfam" id="PF13410">
    <property type="entry name" value="GST_C_2"/>
    <property type="match status" value="1"/>
</dbReference>
<evidence type="ECO:0000256" key="2">
    <source>
        <dbReference type="ARBA" id="ARBA00022679"/>
    </source>
</evidence>
<dbReference type="EC" id="2.5.1.18" evidence="1"/>
<dbReference type="InterPro" id="IPR036249">
    <property type="entry name" value="Thioredoxin-like_sf"/>
</dbReference>
<gene>
    <name evidence="5" type="ORF">JQ619_33560</name>
</gene>
<sequence>MSEFVVHSVPGSPFGRSVLIALEEKGARYRLAALAPGDSNTPAHLARHPFGRVPTLDHDGFVLYETQAILRYLDRVCPEPVLTPADLRQAARMDQVMNISDWYLFQGVCSVIAFQRIVGPQLFGTTPDEAVIERAMPQARTVFAELSRLLGDQPFMAGGQLSLADLQVAPQASFLSLTPEWTSLTAAYSNLVAWIERLEARPSFQATTMARLMAGAGAA</sequence>
<dbReference type="SFLD" id="SFLDG00358">
    <property type="entry name" value="Main_(cytGST)"/>
    <property type="match status" value="1"/>
</dbReference>
<dbReference type="SUPFAM" id="SSF52833">
    <property type="entry name" value="Thioredoxin-like"/>
    <property type="match status" value="1"/>
</dbReference>
<dbReference type="Proteomes" id="UP001314635">
    <property type="component" value="Unassembled WGS sequence"/>
</dbReference>
<dbReference type="SFLD" id="SFLDS00019">
    <property type="entry name" value="Glutathione_Transferase_(cytos"/>
    <property type="match status" value="1"/>
</dbReference>
<dbReference type="InterPro" id="IPR040079">
    <property type="entry name" value="Glutathione_S-Trfase"/>
</dbReference>
<dbReference type="Gene3D" id="3.40.30.10">
    <property type="entry name" value="Glutaredoxin"/>
    <property type="match status" value="1"/>
</dbReference>
<dbReference type="PANTHER" id="PTHR43900:SF3">
    <property type="entry name" value="GLUTATHIONE S-TRANSFERASE RHO"/>
    <property type="match status" value="1"/>
</dbReference>
<reference evidence="6" key="1">
    <citation type="journal article" date="2021" name="ISME J.">
        <title>Evolutionary origin and ecological implication of a unique nif island in free-living Bradyrhizobium lineages.</title>
        <authorList>
            <person name="Tao J."/>
        </authorList>
    </citation>
    <scope>NUCLEOTIDE SEQUENCE [LARGE SCALE GENOMIC DNA]</scope>
    <source>
        <strain evidence="6">SZCCT0094</strain>
    </source>
</reference>
<dbReference type="Gene3D" id="1.20.1050.10">
    <property type="match status" value="1"/>
</dbReference>
<dbReference type="SUPFAM" id="SSF47616">
    <property type="entry name" value="GST C-terminal domain-like"/>
    <property type="match status" value="1"/>
</dbReference>
<dbReference type="PROSITE" id="PS50404">
    <property type="entry name" value="GST_NTER"/>
    <property type="match status" value="1"/>
</dbReference>
<dbReference type="PROSITE" id="PS50405">
    <property type="entry name" value="GST_CTER"/>
    <property type="match status" value="1"/>
</dbReference>
<dbReference type="PANTHER" id="PTHR43900">
    <property type="entry name" value="GLUTATHIONE S-TRANSFERASE RHO"/>
    <property type="match status" value="1"/>
</dbReference>
<dbReference type="InterPro" id="IPR004045">
    <property type="entry name" value="Glutathione_S-Trfase_N"/>
</dbReference>
<feature type="domain" description="GST C-terminal" evidence="4">
    <location>
        <begin position="86"/>
        <end position="216"/>
    </location>
</feature>
<evidence type="ECO:0000256" key="1">
    <source>
        <dbReference type="ARBA" id="ARBA00012452"/>
    </source>
</evidence>
<name>A0ABS5GHG9_9BRAD</name>
<evidence type="ECO:0000259" key="4">
    <source>
        <dbReference type="PROSITE" id="PS50405"/>
    </source>
</evidence>
<keyword evidence="6" id="KW-1185">Reference proteome</keyword>
<dbReference type="EMBL" id="JAFCLK010000045">
    <property type="protein sequence ID" value="MBR1140693.1"/>
    <property type="molecule type" value="Genomic_DNA"/>
</dbReference>
<dbReference type="Pfam" id="PF13417">
    <property type="entry name" value="GST_N_3"/>
    <property type="match status" value="1"/>
</dbReference>